<dbReference type="GO" id="GO:0000287">
    <property type="term" value="F:magnesium ion binding"/>
    <property type="evidence" value="ECO:0007669"/>
    <property type="project" value="InterPro"/>
</dbReference>
<accession>A0A6M3KHD4</accession>
<gene>
    <name evidence="2" type="ORF">MM415A00550_0005</name>
    <name evidence="1" type="ORF">MM415B00794_0017</name>
</gene>
<dbReference type="GO" id="GO:0006281">
    <property type="term" value="P:DNA repair"/>
    <property type="evidence" value="ECO:0007669"/>
    <property type="project" value="InterPro"/>
</dbReference>
<name>A0A6M3KHD4_9ZZZZ</name>
<dbReference type="GO" id="GO:0006310">
    <property type="term" value="P:DNA recombination"/>
    <property type="evidence" value="ECO:0007669"/>
    <property type="project" value="InterPro"/>
</dbReference>
<proteinExistence type="predicted"/>
<dbReference type="InterPro" id="IPR036614">
    <property type="entry name" value="RusA-like_sf"/>
</dbReference>
<sequence>MGIAKTEAAWLAKQQWIGQEPMLKARVSYEFFVKGKRRHDLDNFVSANKAVLDGIVSAGVMIDDDITHMEFGYIRASYSDRNETVILIQEI</sequence>
<dbReference type="EMBL" id="MT141469">
    <property type="protein sequence ID" value="QJA62361.1"/>
    <property type="molecule type" value="Genomic_DNA"/>
</dbReference>
<dbReference type="SUPFAM" id="SSF103084">
    <property type="entry name" value="Holliday junction resolvase RusA"/>
    <property type="match status" value="1"/>
</dbReference>
<evidence type="ECO:0000313" key="1">
    <source>
        <dbReference type="EMBL" id="QJA62361.1"/>
    </source>
</evidence>
<dbReference type="EMBL" id="MT142457">
    <property type="protein sequence ID" value="QJA81373.1"/>
    <property type="molecule type" value="Genomic_DNA"/>
</dbReference>
<dbReference type="Gene3D" id="3.30.1330.70">
    <property type="entry name" value="Holliday junction resolvase RusA"/>
    <property type="match status" value="1"/>
</dbReference>
<protein>
    <submittedName>
        <fullName evidence="2">Putative endodeoxyribonuclease</fullName>
    </submittedName>
</protein>
<evidence type="ECO:0000313" key="2">
    <source>
        <dbReference type="EMBL" id="QJA81373.1"/>
    </source>
</evidence>
<organism evidence="2">
    <name type="scientific">viral metagenome</name>
    <dbReference type="NCBI Taxonomy" id="1070528"/>
    <lineage>
        <taxon>unclassified sequences</taxon>
        <taxon>metagenomes</taxon>
        <taxon>organismal metagenomes</taxon>
    </lineage>
</organism>
<dbReference type="AlphaFoldDB" id="A0A6M3KHD4"/>
<reference evidence="2" key="1">
    <citation type="submission" date="2020-03" db="EMBL/GenBank/DDBJ databases">
        <title>The deep terrestrial virosphere.</title>
        <authorList>
            <person name="Holmfeldt K."/>
            <person name="Nilsson E."/>
            <person name="Simone D."/>
            <person name="Lopez-Fernandez M."/>
            <person name="Wu X."/>
            <person name="de Brujin I."/>
            <person name="Lundin D."/>
            <person name="Andersson A."/>
            <person name="Bertilsson S."/>
            <person name="Dopson M."/>
        </authorList>
    </citation>
    <scope>NUCLEOTIDE SEQUENCE</scope>
    <source>
        <strain evidence="2">MM415A00550</strain>
        <strain evidence="1">MM415B00794</strain>
    </source>
</reference>